<dbReference type="GO" id="GO:0016477">
    <property type="term" value="P:cell migration"/>
    <property type="evidence" value="ECO:0007669"/>
    <property type="project" value="TreeGrafter"/>
</dbReference>
<keyword evidence="5 14" id="KW-0732">Signal</keyword>
<evidence type="ECO:0000256" key="5">
    <source>
        <dbReference type="ARBA" id="ARBA00022729"/>
    </source>
</evidence>
<dbReference type="GO" id="GO:0005886">
    <property type="term" value="C:plasma membrane"/>
    <property type="evidence" value="ECO:0007669"/>
    <property type="project" value="UniProtKB-SubCell"/>
</dbReference>
<organism evidence="15 16">
    <name type="scientific">Drosophila madeirensis</name>
    <name type="common">Fruit fly</name>
    <dbReference type="NCBI Taxonomy" id="30013"/>
    <lineage>
        <taxon>Eukaryota</taxon>
        <taxon>Metazoa</taxon>
        <taxon>Ecdysozoa</taxon>
        <taxon>Arthropoda</taxon>
        <taxon>Hexapoda</taxon>
        <taxon>Insecta</taxon>
        <taxon>Pterygota</taxon>
        <taxon>Neoptera</taxon>
        <taxon>Endopterygota</taxon>
        <taxon>Diptera</taxon>
        <taxon>Brachycera</taxon>
        <taxon>Muscomorpha</taxon>
        <taxon>Ephydroidea</taxon>
        <taxon>Drosophilidae</taxon>
        <taxon>Drosophila</taxon>
        <taxon>Sophophora</taxon>
    </lineage>
</organism>
<feature type="signal peptide" evidence="14">
    <location>
        <begin position="1"/>
        <end position="40"/>
    </location>
</feature>
<protein>
    <submittedName>
        <fullName evidence="15">Glypican-6</fullName>
    </submittedName>
</protein>
<comment type="similarity">
    <text evidence="2 11">Belongs to the glypican family.</text>
</comment>
<evidence type="ECO:0000256" key="11">
    <source>
        <dbReference type="RuleBase" id="RU003518"/>
    </source>
</evidence>
<comment type="subcellular location">
    <subcellularLocation>
        <location evidence="1 12">Cell membrane</location>
        <topology evidence="1 12">Lipid-anchor</topology>
        <topology evidence="1 12">GPI-anchor</topology>
    </subcellularLocation>
</comment>
<evidence type="ECO:0000256" key="12">
    <source>
        <dbReference type="RuleBase" id="RU003519"/>
    </source>
</evidence>
<keyword evidence="7 12" id="KW-0472">Membrane</keyword>
<feature type="compositionally biased region" description="Gly residues" evidence="13">
    <location>
        <begin position="461"/>
        <end position="472"/>
    </location>
</feature>
<feature type="region of interest" description="Disordered" evidence="13">
    <location>
        <begin position="436"/>
        <end position="514"/>
    </location>
</feature>
<dbReference type="PROSITE" id="PS51257">
    <property type="entry name" value="PROKAR_LIPOPROTEIN"/>
    <property type="match status" value="1"/>
</dbReference>
<evidence type="ECO:0000256" key="4">
    <source>
        <dbReference type="ARBA" id="ARBA00022622"/>
    </source>
</evidence>
<keyword evidence="8" id="KW-0325">Glycoprotein</keyword>
<keyword evidence="4 12" id="KW-0336">GPI-anchor</keyword>
<gene>
    <name evidence="15" type="ORF">DMAD_05173</name>
</gene>
<feature type="compositionally biased region" description="Polar residues" evidence="13">
    <location>
        <begin position="442"/>
        <end position="457"/>
    </location>
</feature>
<feature type="compositionally biased region" description="Basic residues" evidence="13">
    <location>
        <begin position="475"/>
        <end position="492"/>
    </location>
</feature>
<dbReference type="GO" id="GO:0005576">
    <property type="term" value="C:extracellular region"/>
    <property type="evidence" value="ECO:0007669"/>
    <property type="project" value="TreeGrafter"/>
</dbReference>
<feature type="chain" id="PRO_5043897088" evidence="14">
    <location>
        <begin position="41"/>
        <end position="765"/>
    </location>
</feature>
<feature type="region of interest" description="Disordered" evidence="13">
    <location>
        <begin position="622"/>
        <end position="737"/>
    </location>
</feature>
<evidence type="ECO:0000313" key="16">
    <source>
        <dbReference type="Proteomes" id="UP001500889"/>
    </source>
</evidence>
<proteinExistence type="inferred from homology"/>
<evidence type="ECO:0000256" key="7">
    <source>
        <dbReference type="ARBA" id="ARBA00023136"/>
    </source>
</evidence>
<feature type="compositionally biased region" description="Basic and acidic residues" evidence="13">
    <location>
        <begin position="651"/>
        <end position="662"/>
    </location>
</feature>
<accession>A0AAU9FLV1</accession>
<dbReference type="InterPro" id="IPR001863">
    <property type="entry name" value="Glypican"/>
</dbReference>
<evidence type="ECO:0000256" key="8">
    <source>
        <dbReference type="ARBA" id="ARBA00023180"/>
    </source>
</evidence>
<dbReference type="AlphaFoldDB" id="A0AAU9FLV1"/>
<evidence type="ECO:0000256" key="6">
    <source>
        <dbReference type="ARBA" id="ARBA00022974"/>
    </source>
</evidence>
<reference evidence="15 16" key="1">
    <citation type="submission" date="2024-02" db="EMBL/GenBank/DDBJ databases">
        <title>A chromosome-level genome assembly of Drosophila madeirensis, a fruit fly species endemic to Madeira island.</title>
        <authorList>
            <person name="Tomihara K."/>
            <person name="Llopart A."/>
            <person name="Yamamoto D."/>
        </authorList>
    </citation>
    <scope>NUCLEOTIDE SEQUENCE [LARGE SCALE GENOMIC DNA]</scope>
    <source>
        <strain evidence="15 16">RF1</strain>
    </source>
</reference>
<dbReference type="GO" id="GO:1905475">
    <property type="term" value="P:regulation of protein localization to membrane"/>
    <property type="evidence" value="ECO:0007669"/>
    <property type="project" value="TreeGrafter"/>
</dbReference>
<evidence type="ECO:0000313" key="15">
    <source>
        <dbReference type="EMBL" id="BFF96558.1"/>
    </source>
</evidence>
<dbReference type="Proteomes" id="UP001500889">
    <property type="component" value="Chromosome J"/>
</dbReference>
<feature type="compositionally biased region" description="Basic and acidic residues" evidence="13">
    <location>
        <begin position="684"/>
        <end position="721"/>
    </location>
</feature>
<dbReference type="GO" id="GO:0009966">
    <property type="term" value="P:regulation of signal transduction"/>
    <property type="evidence" value="ECO:0007669"/>
    <property type="project" value="InterPro"/>
</dbReference>
<feature type="compositionally biased region" description="Acidic residues" evidence="13">
    <location>
        <begin position="634"/>
        <end position="643"/>
    </location>
</feature>
<dbReference type="PANTHER" id="PTHR10822">
    <property type="entry name" value="GLYPICAN"/>
    <property type="match status" value="1"/>
</dbReference>
<evidence type="ECO:0000256" key="1">
    <source>
        <dbReference type="ARBA" id="ARBA00004609"/>
    </source>
</evidence>
<keyword evidence="10 12" id="KW-0449">Lipoprotein</keyword>
<comment type="function">
    <text evidence="12">Cell surface proteoglycan.</text>
</comment>
<dbReference type="Pfam" id="PF01153">
    <property type="entry name" value="Glypican"/>
    <property type="match status" value="2"/>
</dbReference>
<evidence type="ECO:0000256" key="2">
    <source>
        <dbReference type="ARBA" id="ARBA00010260"/>
    </source>
</evidence>
<name>A0AAU9FLV1_DROMD</name>
<evidence type="ECO:0000256" key="3">
    <source>
        <dbReference type="ARBA" id="ARBA00022475"/>
    </source>
</evidence>
<evidence type="ECO:0000256" key="10">
    <source>
        <dbReference type="ARBA" id="ARBA00023288"/>
    </source>
</evidence>
<keyword evidence="9 12" id="KW-0357">Heparan sulfate</keyword>
<evidence type="ECO:0000256" key="14">
    <source>
        <dbReference type="SAM" id="SignalP"/>
    </source>
</evidence>
<dbReference type="GO" id="GO:0009986">
    <property type="term" value="C:cell surface"/>
    <property type="evidence" value="ECO:0007669"/>
    <property type="project" value="TreeGrafter"/>
</dbReference>
<evidence type="ECO:0000256" key="13">
    <source>
        <dbReference type="SAM" id="MobiDB-lite"/>
    </source>
</evidence>
<keyword evidence="16" id="KW-1185">Reference proteome</keyword>
<evidence type="ECO:0000256" key="9">
    <source>
        <dbReference type="ARBA" id="ARBA00023207"/>
    </source>
</evidence>
<dbReference type="GO" id="GO:0045202">
    <property type="term" value="C:synapse"/>
    <property type="evidence" value="ECO:0007669"/>
    <property type="project" value="TreeGrafter"/>
</dbReference>
<keyword evidence="3" id="KW-1003">Cell membrane</keyword>
<feature type="region of interest" description="Disordered" evidence="13">
    <location>
        <begin position="394"/>
        <end position="420"/>
    </location>
</feature>
<keyword evidence="6 12" id="KW-0654">Proteoglycan</keyword>
<sequence length="765" mass="85185">MQKTKQQRNHCSTGEIRTATNASHVILSCLLLLSTHPVRAQESIAPVSPQVAALAAPSSAAGGAPSILDQFSPNCSAVTHIFQGRGIDANEIPQKPSNERVLRYCESPSVGTCCTYNMETRMAMQSRQQLEGHTKEQITRMSGILGSKAVKFNDIFSELLVESKAQFHTMFMRTYGVIYQQNSYVFSDLFKELENYFARGRVDLMDVMDKFFNTLYQKMFTVLNTQYAFDEKYMRCVSEHMKELKPFGDVPDKLSVQIKRSFVATRTYGQALATAADVAKKVLNIRLNADCTGALTKMQHCGACKGYTEKPCTNYCVNVIKGCLHYQHEFEVEWENFALAMDKVAERLLGSFNIVMVVEPLNIKISEAIMNFQDSGQDITNRVFQGCGRPTLRRAKRSVHPKLQPVQEINVNGPAEPDTLDIDATLDEAIVLRERRAAEPGSQESSVPPQSREQGVANNGGNNGGDGGGGSGNNRRQKQRRKQQQQQRRKQQNNRNDNDGDENENGGGGREPILDRIVRDIRQRVKEYKKFWSNLPQSICSNEDIAASSDVDVLCWNGHTIDRYMHSITTEHGSNPEFIGNPANTRQTAQMSSQLFHLKNAVSHLRNAYNGQDVEWSEQEEPYLGSGAGSGSGSEDDEDDDEGSGLGPFEPSHKPDADRPSVDADNDDDEDGHPQIPTHTSRPNVDDKNPLVHPTHFDHNDIDDDQHGDNDDELEERHGDGDSNADGDATRSSSAPEKMTLRRALVVYLLPLYMAWFGGVCADLL</sequence>
<dbReference type="PANTHER" id="PTHR10822:SF30">
    <property type="entry name" value="DALLY-LIKE, ISOFORM A"/>
    <property type="match status" value="1"/>
</dbReference>
<dbReference type="GO" id="GO:0098552">
    <property type="term" value="C:side of membrane"/>
    <property type="evidence" value="ECO:0007669"/>
    <property type="project" value="UniProtKB-KW"/>
</dbReference>
<dbReference type="EMBL" id="AP029265">
    <property type="protein sequence ID" value="BFF96558.1"/>
    <property type="molecule type" value="Genomic_DNA"/>
</dbReference>